<proteinExistence type="predicted"/>
<evidence type="ECO:0000313" key="1">
    <source>
        <dbReference type="EMBL" id="BAX81867.1"/>
    </source>
</evidence>
<gene>
    <name evidence="1" type="ORF">ALGA_3569</name>
</gene>
<dbReference type="Proteomes" id="UP000218267">
    <property type="component" value="Chromosome"/>
</dbReference>
<protein>
    <submittedName>
        <fullName evidence="1">Uncharacterized protein</fullName>
    </submittedName>
</protein>
<reference evidence="1 2" key="1">
    <citation type="journal article" date="2018" name="Mar. Genomics">
        <title>Complete genome sequence of Marinifilaceae bacterium strain SPP2, isolated from the Antarctic marine sediment.</title>
        <authorList>
            <person name="Watanabe M."/>
            <person name="Kojima H."/>
            <person name="Fukui M."/>
        </authorList>
    </citation>
    <scope>NUCLEOTIDE SEQUENCE [LARGE SCALE GENOMIC DNA]</scope>
    <source>
        <strain evidence="1 2">SPP2</strain>
    </source>
</reference>
<sequence length="407" mass="46779">MAKRRKPKNTDQARIFYKRGGFSAFDKACRVFFNKLDLLMQYNSLSISEKRSMFTNKVVLTRPVAAKGQPIPSKELQKLGDCIQKKIRVGSFQSSGSWFSAYELQIFWLLGGLMDCKSTTANRKQALKELFGPHIIGFKSFAPQFFLSISKAAMSLSSIDTKYYSIDIRMAAIVPDNPEMEMSVQLYLHPARKKHIKINNVYRPAFSIGLPKLNLGMDWLKVKSGFLKGAYSGEKEELAVYMQSHAKQRLIDRLDLLDSSSIYFTLWENTLDMDKFIIYKDHILFPYELHNCRVGYLVADVIDDLLVFKTFLFITHSSTPEGDKLKEISGLGWKDISYWKIDCLSTFTNIDTEKYPRLTVMFEEAGLGDLFKLKDKEFDLDTLQDANLDALRDYIAQGKQERSMEFA</sequence>
<dbReference type="KEGG" id="mbas:ALGA_3569"/>
<dbReference type="AlphaFoldDB" id="A0A1Y1CN91"/>
<name>A0A1Y1CN91_9BACT</name>
<reference evidence="2" key="2">
    <citation type="journal article" date="2020" name="Antonie Van Leeuwenhoek">
        <title>Labilibaculum antarcticum sp. nov., a novel facultative anaerobic, psychrotorelant bacterium isolated from marine sediment of Antarctica.</title>
        <authorList>
            <person name="Watanabe M."/>
            <person name="Kojima H."/>
            <person name="Fukui M."/>
        </authorList>
    </citation>
    <scope>NUCLEOTIDE SEQUENCE [LARGE SCALE GENOMIC DNA]</scope>
    <source>
        <strain evidence="2">SPP2</strain>
    </source>
</reference>
<accession>A0A1Y1CN91</accession>
<dbReference type="RefSeq" id="WP_096431665.1">
    <property type="nucleotide sequence ID" value="NZ_AP018042.1"/>
</dbReference>
<evidence type="ECO:0000313" key="2">
    <source>
        <dbReference type="Proteomes" id="UP000218267"/>
    </source>
</evidence>
<dbReference type="OrthoDB" id="638838at2"/>
<dbReference type="EMBL" id="AP018042">
    <property type="protein sequence ID" value="BAX81867.1"/>
    <property type="molecule type" value="Genomic_DNA"/>
</dbReference>
<keyword evidence="2" id="KW-1185">Reference proteome</keyword>
<organism evidence="1 2">
    <name type="scientific">Labilibaculum antarcticum</name>
    <dbReference type="NCBI Taxonomy" id="1717717"/>
    <lineage>
        <taxon>Bacteria</taxon>
        <taxon>Pseudomonadati</taxon>
        <taxon>Bacteroidota</taxon>
        <taxon>Bacteroidia</taxon>
        <taxon>Marinilabiliales</taxon>
        <taxon>Marinifilaceae</taxon>
        <taxon>Labilibaculum</taxon>
    </lineage>
</organism>